<comment type="caution">
    <text evidence="2">The sequence shown here is derived from an EMBL/GenBank/DDBJ whole genome shotgun (WGS) entry which is preliminary data.</text>
</comment>
<dbReference type="AlphaFoldDB" id="A0A4S8JIV3"/>
<sequence length="89" mass="9539">MAPIDRVLDAGRVIERQSNTIAALRLENQELRNSSGPEVVAAAEQRVAALDEEVSRLKAELEESQARSRTEGPAASSGGDNPGSLNKRQ</sequence>
<evidence type="ECO:0000256" key="1">
    <source>
        <dbReference type="SAM" id="MobiDB-lite"/>
    </source>
</evidence>
<proteinExistence type="predicted"/>
<gene>
    <name evidence="2" type="ORF">C4D60_Mb07t19000</name>
</gene>
<reference evidence="2 3" key="1">
    <citation type="journal article" date="2019" name="Nat. Plants">
        <title>Genome sequencing of Musa balbisiana reveals subgenome evolution and function divergence in polyploid bananas.</title>
        <authorList>
            <person name="Yao X."/>
        </authorList>
    </citation>
    <scope>NUCLEOTIDE SEQUENCE [LARGE SCALE GENOMIC DNA]</scope>
    <source>
        <strain evidence="3">cv. DH-PKW</strain>
        <tissue evidence="2">Leaves</tissue>
    </source>
</reference>
<evidence type="ECO:0000313" key="3">
    <source>
        <dbReference type="Proteomes" id="UP000317650"/>
    </source>
</evidence>
<protein>
    <submittedName>
        <fullName evidence="2">Uncharacterized protein</fullName>
    </submittedName>
</protein>
<name>A0A4S8JIV3_MUSBA</name>
<dbReference type="Proteomes" id="UP000317650">
    <property type="component" value="Chromosome 7"/>
</dbReference>
<feature type="region of interest" description="Disordered" evidence="1">
    <location>
        <begin position="60"/>
        <end position="89"/>
    </location>
</feature>
<keyword evidence="3" id="KW-1185">Reference proteome</keyword>
<organism evidence="2 3">
    <name type="scientific">Musa balbisiana</name>
    <name type="common">Banana</name>
    <dbReference type="NCBI Taxonomy" id="52838"/>
    <lineage>
        <taxon>Eukaryota</taxon>
        <taxon>Viridiplantae</taxon>
        <taxon>Streptophyta</taxon>
        <taxon>Embryophyta</taxon>
        <taxon>Tracheophyta</taxon>
        <taxon>Spermatophyta</taxon>
        <taxon>Magnoliopsida</taxon>
        <taxon>Liliopsida</taxon>
        <taxon>Zingiberales</taxon>
        <taxon>Musaceae</taxon>
        <taxon>Musa</taxon>
    </lineage>
</organism>
<accession>A0A4S8JIV3</accession>
<feature type="compositionally biased region" description="Basic and acidic residues" evidence="1">
    <location>
        <begin position="60"/>
        <end position="70"/>
    </location>
</feature>
<dbReference type="EMBL" id="PYDT01000005">
    <property type="protein sequence ID" value="THU61032.1"/>
    <property type="molecule type" value="Genomic_DNA"/>
</dbReference>
<evidence type="ECO:0000313" key="2">
    <source>
        <dbReference type="EMBL" id="THU61032.1"/>
    </source>
</evidence>